<dbReference type="Proteomes" id="UP000076858">
    <property type="component" value="Unassembled WGS sequence"/>
</dbReference>
<proteinExistence type="predicted"/>
<feature type="region of interest" description="Disordered" evidence="1">
    <location>
        <begin position="1"/>
        <end position="27"/>
    </location>
</feature>
<evidence type="ECO:0000256" key="1">
    <source>
        <dbReference type="SAM" id="MobiDB-lite"/>
    </source>
</evidence>
<name>A0A164WIE3_9CRUS</name>
<comment type="caution">
    <text evidence="2">The sequence shown here is derived from an EMBL/GenBank/DDBJ whole genome shotgun (WGS) entry which is preliminary data.</text>
</comment>
<organism evidence="2 3">
    <name type="scientific">Daphnia magna</name>
    <dbReference type="NCBI Taxonomy" id="35525"/>
    <lineage>
        <taxon>Eukaryota</taxon>
        <taxon>Metazoa</taxon>
        <taxon>Ecdysozoa</taxon>
        <taxon>Arthropoda</taxon>
        <taxon>Crustacea</taxon>
        <taxon>Branchiopoda</taxon>
        <taxon>Diplostraca</taxon>
        <taxon>Cladocera</taxon>
        <taxon>Anomopoda</taxon>
        <taxon>Daphniidae</taxon>
        <taxon>Daphnia</taxon>
    </lineage>
</organism>
<reference evidence="2 3" key="1">
    <citation type="submission" date="2016-03" db="EMBL/GenBank/DDBJ databases">
        <title>EvidentialGene: Evidence-directed Construction of Genes on Genomes.</title>
        <authorList>
            <person name="Gilbert D.G."/>
            <person name="Choi J.-H."/>
            <person name="Mockaitis K."/>
            <person name="Colbourne J."/>
            <person name="Pfrender M."/>
        </authorList>
    </citation>
    <scope>NUCLEOTIDE SEQUENCE [LARGE SCALE GENOMIC DNA]</scope>
    <source>
        <strain evidence="2 3">Xinb3</strain>
        <tissue evidence="2">Complete organism</tissue>
    </source>
</reference>
<accession>A0A164WIE3</accession>
<feature type="compositionally biased region" description="Polar residues" evidence="1">
    <location>
        <begin position="1"/>
        <end position="10"/>
    </location>
</feature>
<gene>
    <name evidence="2" type="ORF">APZ42_021625</name>
</gene>
<protein>
    <submittedName>
        <fullName evidence="2">Uncharacterized protein</fullName>
    </submittedName>
</protein>
<evidence type="ECO:0000313" key="3">
    <source>
        <dbReference type="Proteomes" id="UP000076858"/>
    </source>
</evidence>
<evidence type="ECO:0000313" key="2">
    <source>
        <dbReference type="EMBL" id="KZS13290.1"/>
    </source>
</evidence>
<dbReference type="EMBL" id="LRGB01001251">
    <property type="protein sequence ID" value="KZS13290.1"/>
    <property type="molecule type" value="Genomic_DNA"/>
</dbReference>
<sequence length="96" mass="11611">MTRMLQAQDQNRCKTTHTHTREREISPATRRANKNKNICERNKFTRTHTPTCPMVSHYHKLTFSFKKEKAMLFDFWRENALKVASYNNNFQKIMKF</sequence>
<dbReference type="AlphaFoldDB" id="A0A164WIE3"/>
<keyword evidence="3" id="KW-1185">Reference proteome</keyword>